<accession>A0ABQ9EY18</accession>
<comment type="caution">
    <text evidence="1">The sequence shown here is derived from an EMBL/GenBank/DDBJ whole genome shotgun (WGS) entry which is preliminary data.</text>
</comment>
<proteinExistence type="predicted"/>
<evidence type="ECO:0000313" key="1">
    <source>
        <dbReference type="EMBL" id="KAJ8310056.1"/>
    </source>
</evidence>
<keyword evidence="2" id="KW-1185">Reference proteome</keyword>
<dbReference type="Proteomes" id="UP001217089">
    <property type="component" value="Unassembled WGS sequence"/>
</dbReference>
<name>A0ABQ9EY18_TEGGR</name>
<gene>
    <name evidence="1" type="ORF">KUTeg_011921</name>
</gene>
<sequence>MYNFFESSMRGGKSVISKKYAKANNPYIPESYNLEQPTSYLVYYDATSLNSSLFGKQRRVKTSKLSPTKDKPNYICHYRNLQLYLELGLK</sequence>
<protein>
    <submittedName>
        <fullName evidence="1">Uncharacterized protein</fullName>
    </submittedName>
</protein>
<evidence type="ECO:0000313" key="2">
    <source>
        <dbReference type="Proteomes" id="UP001217089"/>
    </source>
</evidence>
<organism evidence="1 2">
    <name type="scientific">Tegillarca granosa</name>
    <name type="common">Malaysian cockle</name>
    <name type="synonym">Anadara granosa</name>
    <dbReference type="NCBI Taxonomy" id="220873"/>
    <lineage>
        <taxon>Eukaryota</taxon>
        <taxon>Metazoa</taxon>
        <taxon>Spiralia</taxon>
        <taxon>Lophotrochozoa</taxon>
        <taxon>Mollusca</taxon>
        <taxon>Bivalvia</taxon>
        <taxon>Autobranchia</taxon>
        <taxon>Pteriomorphia</taxon>
        <taxon>Arcoida</taxon>
        <taxon>Arcoidea</taxon>
        <taxon>Arcidae</taxon>
        <taxon>Tegillarca</taxon>
    </lineage>
</organism>
<reference evidence="1 2" key="1">
    <citation type="submission" date="2022-12" db="EMBL/GenBank/DDBJ databases">
        <title>Chromosome-level genome of Tegillarca granosa.</title>
        <authorList>
            <person name="Kim J."/>
        </authorList>
    </citation>
    <scope>NUCLEOTIDE SEQUENCE [LARGE SCALE GENOMIC DNA]</scope>
    <source>
        <strain evidence="1">Teg-2019</strain>
        <tissue evidence="1">Adductor muscle</tissue>
    </source>
</reference>
<dbReference type="EMBL" id="JARBDR010000640">
    <property type="protein sequence ID" value="KAJ8310056.1"/>
    <property type="molecule type" value="Genomic_DNA"/>
</dbReference>